<dbReference type="Proteomes" id="UP000563094">
    <property type="component" value="Unassembled WGS sequence"/>
</dbReference>
<dbReference type="AlphaFoldDB" id="A0A839GYU8"/>
<gene>
    <name evidence="1" type="ORF">FHS90_004607</name>
</gene>
<comment type="caution">
    <text evidence="1">The sequence shown here is derived from an EMBL/GenBank/DDBJ whole genome shotgun (WGS) entry which is preliminary data.</text>
</comment>
<evidence type="ECO:0008006" key="3">
    <source>
        <dbReference type="Google" id="ProtNLM"/>
    </source>
</evidence>
<sequence>MFNWLFGKKQKQLTKFEYYEKWDFYGLLDDLHIAEEMLKNKNSGYSGEFDSVEQFREALEDEIDWIEYNNKTDLTQIHQWFLPTGVWDDFAGPDGLELGNRISKRTSKWIKGTAEERKRQ</sequence>
<dbReference type="RefSeq" id="WP_182514590.1">
    <property type="nucleotide sequence ID" value="NZ_JACJIQ010000034.1"/>
</dbReference>
<evidence type="ECO:0000313" key="2">
    <source>
        <dbReference type="Proteomes" id="UP000563094"/>
    </source>
</evidence>
<protein>
    <recommendedName>
        <fullName evidence="3">CdiI immunity protein domain-containing protein</fullName>
    </recommendedName>
</protein>
<reference evidence="1 2" key="1">
    <citation type="submission" date="2020-08" db="EMBL/GenBank/DDBJ databases">
        <title>Genomic Encyclopedia of Type Strains, Phase IV (KMG-IV): sequencing the most valuable type-strain genomes for metagenomic binning, comparative biology and taxonomic classification.</title>
        <authorList>
            <person name="Goeker M."/>
        </authorList>
    </citation>
    <scope>NUCLEOTIDE SEQUENCE [LARGE SCALE GENOMIC DNA]</scope>
    <source>
        <strain evidence="1 2">DSM 29854</strain>
    </source>
</reference>
<proteinExistence type="predicted"/>
<evidence type="ECO:0000313" key="1">
    <source>
        <dbReference type="EMBL" id="MBA9079866.1"/>
    </source>
</evidence>
<keyword evidence="2" id="KW-1185">Reference proteome</keyword>
<accession>A0A839GYU8</accession>
<organism evidence="1 2">
    <name type="scientific">Rufibacter quisquiliarum</name>
    <dbReference type="NCBI Taxonomy" id="1549639"/>
    <lineage>
        <taxon>Bacteria</taxon>
        <taxon>Pseudomonadati</taxon>
        <taxon>Bacteroidota</taxon>
        <taxon>Cytophagia</taxon>
        <taxon>Cytophagales</taxon>
        <taxon>Hymenobacteraceae</taxon>
        <taxon>Rufibacter</taxon>
    </lineage>
</organism>
<name>A0A839GYU8_9BACT</name>
<dbReference type="EMBL" id="JACJIQ010000034">
    <property type="protein sequence ID" value="MBA9079866.1"/>
    <property type="molecule type" value="Genomic_DNA"/>
</dbReference>